<organism evidence="1 2">
    <name type="scientific">Paramecium octaurelia</name>
    <dbReference type="NCBI Taxonomy" id="43137"/>
    <lineage>
        <taxon>Eukaryota</taxon>
        <taxon>Sar</taxon>
        <taxon>Alveolata</taxon>
        <taxon>Ciliophora</taxon>
        <taxon>Intramacronucleata</taxon>
        <taxon>Oligohymenophorea</taxon>
        <taxon>Peniculida</taxon>
        <taxon>Parameciidae</taxon>
        <taxon>Paramecium</taxon>
    </lineage>
</organism>
<comment type="caution">
    <text evidence="1">The sequence shown here is derived from an EMBL/GenBank/DDBJ whole genome shotgun (WGS) entry which is preliminary data.</text>
</comment>
<evidence type="ECO:0000313" key="2">
    <source>
        <dbReference type="Proteomes" id="UP000683925"/>
    </source>
</evidence>
<accession>A0A8S1Y388</accession>
<dbReference type="Proteomes" id="UP000683925">
    <property type="component" value="Unassembled WGS sequence"/>
</dbReference>
<keyword evidence="2" id="KW-1185">Reference proteome</keyword>
<sequence>MRILKILNETAKLNIIKMLNCKQHMKIGNRFLHYQFGLSHQQFERVGSHKGNQRILYYYR</sequence>
<dbReference type="AlphaFoldDB" id="A0A8S1Y388"/>
<name>A0A8S1Y388_PAROT</name>
<protein>
    <submittedName>
        <fullName evidence="1">Uncharacterized protein</fullName>
    </submittedName>
</protein>
<reference evidence="1" key="1">
    <citation type="submission" date="2021-01" db="EMBL/GenBank/DDBJ databases">
        <authorList>
            <consortium name="Genoscope - CEA"/>
            <person name="William W."/>
        </authorList>
    </citation>
    <scope>NUCLEOTIDE SEQUENCE</scope>
</reference>
<evidence type="ECO:0000313" key="1">
    <source>
        <dbReference type="EMBL" id="CAD8207903.1"/>
    </source>
</evidence>
<proteinExistence type="predicted"/>
<dbReference type="EMBL" id="CAJJDP010000143">
    <property type="protein sequence ID" value="CAD8207903.1"/>
    <property type="molecule type" value="Genomic_DNA"/>
</dbReference>
<gene>
    <name evidence="1" type="ORF">POCTA_138.1.T1420100</name>
</gene>